<dbReference type="GO" id="GO:0004672">
    <property type="term" value="F:protein kinase activity"/>
    <property type="evidence" value="ECO:0007669"/>
    <property type="project" value="InterPro"/>
</dbReference>
<feature type="domain" description="Protein kinase" evidence="1">
    <location>
        <begin position="1"/>
        <end position="199"/>
    </location>
</feature>
<reference evidence="2 3" key="1">
    <citation type="journal article" date="2019" name="Mol. Biol. Evol.">
        <title>Blast fungal genomes show frequent chromosomal changes, gene gains and losses, and effector gene turnover.</title>
        <authorList>
            <person name="Gomez Luciano L.B."/>
            <person name="Jason Tsai I."/>
            <person name="Chuma I."/>
            <person name="Tosa Y."/>
            <person name="Chen Y.H."/>
            <person name="Li J.Y."/>
            <person name="Li M.Y."/>
            <person name="Jade Lu M.Y."/>
            <person name="Nakayashiki H."/>
            <person name="Li W.H."/>
        </authorList>
    </citation>
    <scope>NUCLEOTIDE SEQUENCE [LARGE SCALE GENOMIC DNA]</scope>
    <source>
        <strain evidence="2 3">NI907</strain>
    </source>
</reference>
<organism evidence="2 3">
    <name type="scientific">Pyricularia grisea</name>
    <name type="common">Crabgrass-specific blast fungus</name>
    <name type="synonym">Magnaporthe grisea</name>
    <dbReference type="NCBI Taxonomy" id="148305"/>
    <lineage>
        <taxon>Eukaryota</taxon>
        <taxon>Fungi</taxon>
        <taxon>Dikarya</taxon>
        <taxon>Ascomycota</taxon>
        <taxon>Pezizomycotina</taxon>
        <taxon>Sordariomycetes</taxon>
        <taxon>Sordariomycetidae</taxon>
        <taxon>Magnaporthales</taxon>
        <taxon>Pyriculariaceae</taxon>
        <taxon>Pyricularia</taxon>
    </lineage>
</organism>
<dbReference type="InterPro" id="IPR011009">
    <property type="entry name" value="Kinase-like_dom_sf"/>
</dbReference>
<dbReference type="GO" id="GO:0005524">
    <property type="term" value="F:ATP binding"/>
    <property type="evidence" value="ECO:0007669"/>
    <property type="project" value="InterPro"/>
</dbReference>
<dbReference type="GeneID" id="41960413"/>
<dbReference type="PROSITE" id="PS50011">
    <property type="entry name" value="PROTEIN_KINASE_DOM"/>
    <property type="match status" value="1"/>
</dbReference>
<dbReference type="AlphaFoldDB" id="A0A6P8B4I0"/>
<proteinExistence type="predicted"/>
<dbReference type="KEGG" id="pgri:PgNI_05473"/>
<dbReference type="InterPro" id="IPR050167">
    <property type="entry name" value="Ser_Thr_protein_kinase"/>
</dbReference>
<dbReference type="GO" id="GO:0007165">
    <property type="term" value="P:signal transduction"/>
    <property type="evidence" value="ECO:0007669"/>
    <property type="project" value="TreeGrafter"/>
</dbReference>
<reference evidence="3" key="2">
    <citation type="submission" date="2019-10" db="EMBL/GenBank/DDBJ databases">
        <authorList>
            <consortium name="NCBI Genome Project"/>
        </authorList>
    </citation>
    <scope>NUCLEOTIDE SEQUENCE</scope>
    <source>
        <strain evidence="3">NI907</strain>
    </source>
</reference>
<dbReference type="InterPro" id="IPR000719">
    <property type="entry name" value="Prot_kinase_dom"/>
</dbReference>
<protein>
    <recommendedName>
        <fullName evidence="1">Protein kinase domain-containing protein</fullName>
    </recommendedName>
</protein>
<dbReference type="Gene3D" id="1.10.510.10">
    <property type="entry name" value="Transferase(Phosphotransferase) domain 1"/>
    <property type="match status" value="1"/>
</dbReference>
<dbReference type="InterPro" id="IPR001245">
    <property type="entry name" value="Ser-Thr/Tyr_kinase_cat_dom"/>
</dbReference>
<dbReference type="Proteomes" id="UP000515153">
    <property type="component" value="Chromosome I"/>
</dbReference>
<dbReference type="RefSeq" id="XP_030982131.1">
    <property type="nucleotide sequence ID" value="XM_031125504.1"/>
</dbReference>
<gene>
    <name evidence="3" type="ORF">PgNI_05473</name>
</gene>
<dbReference type="Pfam" id="PF07714">
    <property type="entry name" value="PK_Tyr_Ser-Thr"/>
    <property type="match status" value="1"/>
</dbReference>
<keyword evidence="2" id="KW-1185">Reference proteome</keyword>
<name>A0A6P8B4I0_PYRGI</name>
<sequence length="199" mass="22366">MAKNTSEDLTRQFAIYQAIAHHPRITQCLGLEKDTVGNAIALRLERAPMGDLRGFIEENSPPSIKQRAAMAANSAEGVKHLHSRKVTWGDLSTRNTLVFDGMDLKLCDFASAALENVYPEFGQHTYELLYWPAMTLDDIEQLNMYQKELFALGSAIYEIMEWEKPYAKFDDLEVDRMLCGGQRATISVGNCAGDIIVRC</sequence>
<dbReference type="PANTHER" id="PTHR23257">
    <property type="entry name" value="SERINE-THREONINE PROTEIN KINASE"/>
    <property type="match status" value="1"/>
</dbReference>
<evidence type="ECO:0000313" key="2">
    <source>
        <dbReference type="Proteomes" id="UP000515153"/>
    </source>
</evidence>
<accession>A0A6P8B4I0</accession>
<dbReference type="SUPFAM" id="SSF56112">
    <property type="entry name" value="Protein kinase-like (PK-like)"/>
    <property type="match status" value="1"/>
</dbReference>
<evidence type="ECO:0000259" key="1">
    <source>
        <dbReference type="PROSITE" id="PS50011"/>
    </source>
</evidence>
<dbReference type="GO" id="GO:0005737">
    <property type="term" value="C:cytoplasm"/>
    <property type="evidence" value="ECO:0007669"/>
    <property type="project" value="TreeGrafter"/>
</dbReference>
<evidence type="ECO:0000313" key="3">
    <source>
        <dbReference type="RefSeq" id="XP_030982131.1"/>
    </source>
</evidence>
<reference evidence="3" key="3">
    <citation type="submission" date="2025-08" db="UniProtKB">
        <authorList>
            <consortium name="RefSeq"/>
        </authorList>
    </citation>
    <scope>IDENTIFICATION</scope>
    <source>
        <strain evidence="3">NI907</strain>
    </source>
</reference>